<evidence type="ECO:0000256" key="1">
    <source>
        <dbReference type="ARBA" id="ARBA00022729"/>
    </source>
</evidence>
<keyword evidence="3" id="KW-0449">Lipoprotein</keyword>
<sequence length="224" mass="24738">MSTIYLNHPICRIFCVFSLLWGAFIAAPIAKASPVAAHSATTIDSQLQKIAKQLTADTPKILRGQFTQKKTITGFKKPLLSSGSFVVARDKGVIWNTQAPFASQLLIKPNQLINIAGDDKQTLDASKEPGLRAFNQLLIALLAGQVDVLQNQFEILQATQTGSQWMIHLRPKESGMARFIQEITMRGEQYVEQVVLVEGEGDSSEITFSAQHPSDLTSQEQDWL</sequence>
<dbReference type="Pfam" id="PF03548">
    <property type="entry name" value="LolA"/>
    <property type="match status" value="1"/>
</dbReference>
<evidence type="ECO:0000313" key="4">
    <source>
        <dbReference type="Proteomes" id="UP000308917"/>
    </source>
</evidence>
<dbReference type="SUPFAM" id="SSF89392">
    <property type="entry name" value="Prokaryotic lipoproteins and lipoprotein localization factors"/>
    <property type="match status" value="1"/>
</dbReference>
<comment type="caution">
    <text evidence="3">The sequence shown here is derived from an EMBL/GenBank/DDBJ whole genome shotgun (WGS) entry which is preliminary data.</text>
</comment>
<feature type="chain" id="PRO_5020647762" evidence="2">
    <location>
        <begin position="33"/>
        <end position="224"/>
    </location>
</feature>
<dbReference type="RefSeq" id="WP_136573204.1">
    <property type="nucleotide sequence ID" value="NZ_STFG01000006.1"/>
</dbReference>
<protein>
    <submittedName>
        <fullName evidence="3">Outer membrane lipoprotein carrier protein LolA</fullName>
    </submittedName>
</protein>
<proteinExistence type="predicted"/>
<dbReference type="CDD" id="cd16325">
    <property type="entry name" value="LolA"/>
    <property type="match status" value="1"/>
</dbReference>
<reference evidence="3 4" key="1">
    <citation type="journal article" date="2015" name="Antonie Van Leeuwenhoek">
        <title>Lampropedia puyangensis sp. nov., isolated from symptomatic bark of Populus ? euramericana canker and emended description of Lampropedia hyalina (Ehrenberg 1832) Lee et al. 2004.</title>
        <authorList>
            <person name="Li Y."/>
            <person name="Wang T."/>
            <person name="Piao C.G."/>
            <person name="Wang L.F."/>
            <person name="Tian G.Z."/>
            <person name="Zhu T.H."/>
            <person name="Guo M.W."/>
        </authorList>
    </citation>
    <scope>NUCLEOTIDE SEQUENCE [LARGE SCALE GENOMIC DNA]</scope>
    <source>
        <strain evidence="3 4">2-bin</strain>
    </source>
</reference>
<keyword evidence="1 2" id="KW-0732">Signal</keyword>
<organism evidence="3 4">
    <name type="scientific">Lampropedia puyangensis</name>
    <dbReference type="NCBI Taxonomy" id="1330072"/>
    <lineage>
        <taxon>Bacteria</taxon>
        <taxon>Pseudomonadati</taxon>
        <taxon>Pseudomonadota</taxon>
        <taxon>Betaproteobacteria</taxon>
        <taxon>Burkholderiales</taxon>
        <taxon>Comamonadaceae</taxon>
        <taxon>Lampropedia</taxon>
    </lineage>
</organism>
<feature type="signal peptide" evidence="2">
    <location>
        <begin position="1"/>
        <end position="32"/>
    </location>
</feature>
<dbReference type="EMBL" id="STFG01000006">
    <property type="protein sequence ID" value="THU02584.1"/>
    <property type="molecule type" value="Genomic_DNA"/>
</dbReference>
<dbReference type="AlphaFoldDB" id="A0A4S8F8K9"/>
<accession>A0A4S8F8K9</accession>
<dbReference type="Proteomes" id="UP000308917">
    <property type="component" value="Unassembled WGS sequence"/>
</dbReference>
<evidence type="ECO:0000313" key="3">
    <source>
        <dbReference type="EMBL" id="THU02584.1"/>
    </source>
</evidence>
<dbReference type="OrthoDB" id="7025041at2"/>
<name>A0A4S8F8K9_9BURK</name>
<dbReference type="InterPro" id="IPR004564">
    <property type="entry name" value="OM_lipoprot_carrier_LolA-like"/>
</dbReference>
<dbReference type="Gene3D" id="2.50.20.10">
    <property type="entry name" value="Lipoprotein localisation LolA/LolB/LppX"/>
    <property type="match status" value="1"/>
</dbReference>
<evidence type="ECO:0000256" key="2">
    <source>
        <dbReference type="SAM" id="SignalP"/>
    </source>
</evidence>
<gene>
    <name evidence="3" type="ORF">E9531_07885</name>
</gene>
<dbReference type="InterPro" id="IPR029046">
    <property type="entry name" value="LolA/LolB/LppX"/>
</dbReference>
<keyword evidence="4" id="KW-1185">Reference proteome</keyword>